<proteinExistence type="predicted"/>
<keyword evidence="1" id="KW-0732">Signal</keyword>
<evidence type="ECO:0000313" key="3">
    <source>
        <dbReference type="WBParaSite" id="Gr19_v10_g8042.t2"/>
    </source>
</evidence>
<dbReference type="Proteomes" id="UP000887572">
    <property type="component" value="Unplaced"/>
</dbReference>
<feature type="chain" id="PRO_5036788206" evidence="1">
    <location>
        <begin position="25"/>
        <end position="204"/>
    </location>
</feature>
<feature type="signal peptide" evidence="1">
    <location>
        <begin position="1"/>
        <end position="24"/>
    </location>
</feature>
<evidence type="ECO:0000256" key="1">
    <source>
        <dbReference type="SAM" id="SignalP"/>
    </source>
</evidence>
<evidence type="ECO:0000313" key="2">
    <source>
        <dbReference type="Proteomes" id="UP000887572"/>
    </source>
</evidence>
<keyword evidence="2" id="KW-1185">Reference proteome</keyword>
<reference evidence="3" key="1">
    <citation type="submission" date="2022-11" db="UniProtKB">
        <authorList>
            <consortium name="WormBaseParasite"/>
        </authorList>
    </citation>
    <scope>IDENTIFICATION</scope>
</reference>
<accession>A0A914I7M5</accession>
<protein>
    <submittedName>
        <fullName evidence="3">Uncharacterized protein</fullName>
    </submittedName>
</protein>
<organism evidence="2 3">
    <name type="scientific">Globodera rostochiensis</name>
    <name type="common">Golden nematode worm</name>
    <name type="synonym">Heterodera rostochiensis</name>
    <dbReference type="NCBI Taxonomy" id="31243"/>
    <lineage>
        <taxon>Eukaryota</taxon>
        <taxon>Metazoa</taxon>
        <taxon>Ecdysozoa</taxon>
        <taxon>Nematoda</taxon>
        <taxon>Chromadorea</taxon>
        <taxon>Rhabditida</taxon>
        <taxon>Tylenchina</taxon>
        <taxon>Tylenchomorpha</taxon>
        <taxon>Tylenchoidea</taxon>
        <taxon>Heteroderidae</taxon>
        <taxon>Heteroderinae</taxon>
        <taxon>Globodera</taxon>
    </lineage>
</organism>
<dbReference type="AlphaFoldDB" id="A0A914I7M5"/>
<name>A0A914I7M5_GLORO</name>
<dbReference type="WBParaSite" id="Gr19_v10_g8042.t2">
    <property type="protein sequence ID" value="Gr19_v10_g8042.t2"/>
    <property type="gene ID" value="Gr19_v10_g8042"/>
</dbReference>
<sequence>MDSKFVVIAFALITALILPGLSWGDDSASAPEVLTPCEKMMAKCRGNWGECFPRDGYKGDACCEKGSSWKCNEDMTIDELILKNPAIAKMMNCFLAGHPDLIALRFFNLIFQNCFFGDSAPVGVPDFKSAKNESLKKCMPHPSECKGCDVEPDWNQLDKCPRKFKCLQRKHSDIYALAKCMPKKPETKEECNAPLPPIENSIEA</sequence>